<accession>A0AAD8E3Q0</accession>
<dbReference type="EMBL" id="JASPKZ010009837">
    <property type="protein sequence ID" value="KAJ9575472.1"/>
    <property type="molecule type" value="Genomic_DNA"/>
</dbReference>
<dbReference type="Gene3D" id="2.60.120.10">
    <property type="entry name" value="Jelly Rolls"/>
    <property type="match status" value="2"/>
</dbReference>
<reference evidence="1" key="1">
    <citation type="journal article" date="2023" name="IScience">
        <title>Live-bearing cockroach genome reveals convergent evolutionary mechanisms linked to viviparity in insects and beyond.</title>
        <authorList>
            <person name="Fouks B."/>
            <person name="Harrison M.C."/>
            <person name="Mikhailova A.A."/>
            <person name="Marchal E."/>
            <person name="English S."/>
            <person name="Carruthers M."/>
            <person name="Jennings E.C."/>
            <person name="Chiamaka E.L."/>
            <person name="Frigard R.A."/>
            <person name="Pippel M."/>
            <person name="Attardo G.M."/>
            <person name="Benoit J.B."/>
            <person name="Bornberg-Bauer E."/>
            <person name="Tobe S.S."/>
        </authorList>
    </citation>
    <scope>NUCLEOTIDE SEQUENCE</scope>
    <source>
        <strain evidence="1">Stay&amp;Tobe</strain>
    </source>
</reference>
<dbReference type="Proteomes" id="UP001233999">
    <property type="component" value="Unassembled WGS sequence"/>
</dbReference>
<dbReference type="SUPFAM" id="SSF51197">
    <property type="entry name" value="Clavaminate synthase-like"/>
    <property type="match status" value="1"/>
</dbReference>
<comment type="caution">
    <text evidence="1">The sequence shown here is derived from an EMBL/GenBank/DDBJ whole genome shotgun (WGS) entry which is preliminary data.</text>
</comment>
<evidence type="ECO:0000313" key="1">
    <source>
        <dbReference type="EMBL" id="KAJ9575472.1"/>
    </source>
</evidence>
<organism evidence="1 2">
    <name type="scientific">Diploptera punctata</name>
    <name type="common">Pacific beetle cockroach</name>
    <dbReference type="NCBI Taxonomy" id="6984"/>
    <lineage>
        <taxon>Eukaryota</taxon>
        <taxon>Metazoa</taxon>
        <taxon>Ecdysozoa</taxon>
        <taxon>Arthropoda</taxon>
        <taxon>Hexapoda</taxon>
        <taxon>Insecta</taxon>
        <taxon>Pterygota</taxon>
        <taxon>Neoptera</taxon>
        <taxon>Polyneoptera</taxon>
        <taxon>Dictyoptera</taxon>
        <taxon>Blattodea</taxon>
        <taxon>Blaberoidea</taxon>
        <taxon>Blaberidae</taxon>
        <taxon>Diplopterinae</taxon>
        <taxon>Diploptera</taxon>
    </lineage>
</organism>
<reference evidence="1" key="2">
    <citation type="submission" date="2023-05" db="EMBL/GenBank/DDBJ databases">
        <authorList>
            <person name="Fouks B."/>
        </authorList>
    </citation>
    <scope>NUCLEOTIDE SEQUENCE</scope>
    <source>
        <strain evidence="1">Stay&amp;Tobe</strain>
        <tissue evidence="1">Testes</tissue>
    </source>
</reference>
<keyword evidence="2" id="KW-1185">Reference proteome</keyword>
<protein>
    <submittedName>
        <fullName evidence="1">Uncharacterized protein</fullName>
    </submittedName>
</protein>
<name>A0AAD8E3Q0_DIPPU</name>
<proteinExistence type="predicted"/>
<gene>
    <name evidence="1" type="ORF">L9F63_007677</name>
</gene>
<sequence>MQYFKEALGNKEVTVAVTPYGYGDTIATRHYVSDKVLKSKEYFVLPEERIMRMDTFVDVLQKRLKRPGVFYLQPQRSIIAEKFEELLPDIAPDISWASEAFNAKPQKIWHKDFILHPPTDIPWIPYKKYPVGKYKETTPGTFDILPHKLWACRNFEEEHLYNTTQTWNKYKSYSSQSNSDRSISMMDKSVDGFLHYLNNLDVEDDFKNKTRILVDSYLKSIEVKPSDTNFAPSGCCDIRADEQSHACIAVNYVYEMKFDFKYAYFKMLEYLAKSDLN</sequence>
<dbReference type="AlphaFoldDB" id="A0AAD8E3Q0"/>
<evidence type="ECO:0000313" key="2">
    <source>
        <dbReference type="Proteomes" id="UP001233999"/>
    </source>
</evidence>
<dbReference type="InterPro" id="IPR014710">
    <property type="entry name" value="RmlC-like_jellyroll"/>
</dbReference>